<proteinExistence type="predicted"/>
<dbReference type="EMBL" id="CAJMWZ010006126">
    <property type="protein sequence ID" value="CAE6516234.1"/>
    <property type="molecule type" value="Genomic_DNA"/>
</dbReference>
<sequence>MGTRGFFAYRYKRLYYRQYLPQRAYPDYWGNKLARWIPREPREREDWIHATAIMLEKAELKDVKTREVECVGEIDTQQGLNALGFNPVIGPDWTFLGPGSDIFIEWTYVIDLDNTVFTVNGSTHFKFDDMPPDLELFFYFDENLDEELPVDTRSRPELSKHLTTCVDLWPGPFFDVNKAQEEYESLEPTILSFTEWELPTWSTLSVGQKFAMQRLQMVLDKHSQTLDQGYIDRNGCSLGTICWQMTRASTHVLPICPRQDSQSYDTSLALMGLEDLGRGRVASTNPCNPCRWNPDSFRCREHPRIAGCKVAYCPILDQPAFVTSEVAQIVNNIRNDKGLSNGTGIILSGRHTLAVRVEMDGSGLQVYHSPVMEVYDLEGRMCAR</sequence>
<accession>A0A8H3HII2</accession>
<gene>
    <name evidence="1" type="ORF">RDB_LOCUS112338</name>
</gene>
<organism evidence="1 2">
    <name type="scientific">Rhizoctonia solani</name>
    <dbReference type="NCBI Taxonomy" id="456999"/>
    <lineage>
        <taxon>Eukaryota</taxon>
        <taxon>Fungi</taxon>
        <taxon>Dikarya</taxon>
        <taxon>Basidiomycota</taxon>
        <taxon>Agaricomycotina</taxon>
        <taxon>Agaricomycetes</taxon>
        <taxon>Cantharellales</taxon>
        <taxon>Ceratobasidiaceae</taxon>
        <taxon>Rhizoctonia</taxon>
    </lineage>
</organism>
<evidence type="ECO:0000313" key="2">
    <source>
        <dbReference type="Proteomes" id="UP000663850"/>
    </source>
</evidence>
<reference evidence="1" key="1">
    <citation type="submission" date="2021-01" db="EMBL/GenBank/DDBJ databases">
        <authorList>
            <person name="Kaushik A."/>
        </authorList>
    </citation>
    <scope>NUCLEOTIDE SEQUENCE</scope>
    <source>
        <strain evidence="1">Type strain: AG8-Rh-89/</strain>
    </source>
</reference>
<dbReference type="AlphaFoldDB" id="A0A8H3HII2"/>
<dbReference type="Proteomes" id="UP000663850">
    <property type="component" value="Unassembled WGS sequence"/>
</dbReference>
<protein>
    <submittedName>
        <fullName evidence="1">Uncharacterized protein</fullName>
    </submittedName>
</protein>
<evidence type="ECO:0000313" key="1">
    <source>
        <dbReference type="EMBL" id="CAE6516234.1"/>
    </source>
</evidence>
<name>A0A8H3HII2_9AGAM</name>
<comment type="caution">
    <text evidence="1">The sequence shown here is derived from an EMBL/GenBank/DDBJ whole genome shotgun (WGS) entry which is preliminary data.</text>
</comment>